<organism evidence="1 2">
    <name type="scientific">Nepenthes gracilis</name>
    <name type="common">Slender pitcher plant</name>
    <dbReference type="NCBI Taxonomy" id="150966"/>
    <lineage>
        <taxon>Eukaryota</taxon>
        <taxon>Viridiplantae</taxon>
        <taxon>Streptophyta</taxon>
        <taxon>Embryophyta</taxon>
        <taxon>Tracheophyta</taxon>
        <taxon>Spermatophyta</taxon>
        <taxon>Magnoliopsida</taxon>
        <taxon>eudicotyledons</taxon>
        <taxon>Gunneridae</taxon>
        <taxon>Pentapetalae</taxon>
        <taxon>Caryophyllales</taxon>
        <taxon>Nepenthaceae</taxon>
        <taxon>Nepenthes</taxon>
    </lineage>
</organism>
<dbReference type="InterPro" id="IPR044705">
    <property type="entry name" value="CCB4"/>
</dbReference>
<evidence type="ECO:0000313" key="2">
    <source>
        <dbReference type="Proteomes" id="UP001279734"/>
    </source>
</evidence>
<keyword evidence="2" id="KW-1185">Reference proteome</keyword>
<gene>
    <name evidence="1" type="ORF">Nepgr_003498</name>
</gene>
<proteinExistence type="predicted"/>
<reference evidence="1" key="1">
    <citation type="submission" date="2023-05" db="EMBL/GenBank/DDBJ databases">
        <title>Nepenthes gracilis genome sequencing.</title>
        <authorList>
            <person name="Fukushima K."/>
        </authorList>
    </citation>
    <scope>NUCLEOTIDE SEQUENCE</scope>
    <source>
        <strain evidence="1">SING2019-196</strain>
    </source>
</reference>
<protein>
    <submittedName>
        <fullName evidence="1">Uncharacterized protein</fullName>
    </submittedName>
</protein>
<dbReference type="AlphaFoldDB" id="A0AAD3RZL8"/>
<dbReference type="PANTHER" id="PTHR34943">
    <property type="match status" value="1"/>
</dbReference>
<comment type="caution">
    <text evidence="1">The sequence shown here is derived from an EMBL/GenBank/DDBJ whole genome shotgun (WGS) entry which is preliminary data.</text>
</comment>
<dbReference type="Proteomes" id="UP001279734">
    <property type="component" value="Unassembled WGS sequence"/>
</dbReference>
<accession>A0AAD3RZL8</accession>
<sequence length="72" mass="8012">MAAESSKCGEAEAVDVAKLIEGSLYQGIMNSGAQSYLANHLLYPGKSEFFACKYTDSHLAAARRQRNFDHRW</sequence>
<evidence type="ECO:0000313" key="1">
    <source>
        <dbReference type="EMBL" id="GMH01659.1"/>
    </source>
</evidence>
<dbReference type="GO" id="GO:0009507">
    <property type="term" value="C:chloroplast"/>
    <property type="evidence" value="ECO:0007669"/>
    <property type="project" value="TreeGrafter"/>
</dbReference>
<dbReference type="PANTHER" id="PTHR34943:SF2">
    <property type="entry name" value="PROTEIN COFACTOR ASSEMBLY OF COMPLEX C SUBUNIT B CCB4, CHLOROPLASTIC"/>
    <property type="match status" value="1"/>
</dbReference>
<dbReference type="GO" id="GO:0010190">
    <property type="term" value="P:cytochrome b6f complex assembly"/>
    <property type="evidence" value="ECO:0007669"/>
    <property type="project" value="TreeGrafter"/>
</dbReference>
<name>A0AAD3RZL8_NEPGR</name>
<dbReference type="EMBL" id="BSYO01000003">
    <property type="protein sequence ID" value="GMH01659.1"/>
    <property type="molecule type" value="Genomic_DNA"/>
</dbReference>